<dbReference type="AlphaFoldDB" id="A0AB74UXP6"/>
<sequence>MTGDLDLARRLYAEPNADELQAALPALAERIHAELEALAADPSRSRCDGVVLSLYGATTHVQRLRMVANHEHEKAHAANVG</sequence>
<reference evidence="1" key="1">
    <citation type="submission" date="2024-10" db="EMBL/GenBank/DDBJ databases">
        <authorList>
            <person name="Lesea H.P."/>
            <person name="Kuehl J.V."/>
            <person name="Chandonia J.-M."/>
        </authorList>
    </citation>
    <scope>NUCLEOTIDE SEQUENCE</scope>
    <source>
        <strain evidence="1">FW102-FHT14D06</strain>
    </source>
</reference>
<dbReference type="RefSeq" id="WP_395117731.1">
    <property type="nucleotide sequence ID" value="NZ_CP170722.1"/>
</dbReference>
<protein>
    <submittedName>
        <fullName evidence="1">Uncharacterized protein</fullName>
    </submittedName>
</protein>
<proteinExistence type="predicted"/>
<evidence type="ECO:0000313" key="1">
    <source>
        <dbReference type="EMBL" id="XIA21466.1"/>
    </source>
</evidence>
<accession>A0AB74UXP6</accession>
<dbReference type="EMBL" id="CP170722">
    <property type="protein sequence ID" value="XIA21466.1"/>
    <property type="molecule type" value="Genomic_DNA"/>
</dbReference>
<organism evidence="1">
    <name type="scientific">Rhodanobacter sp. FW102-FHT14D06</name>
    <dbReference type="NCBI Taxonomy" id="3351461"/>
    <lineage>
        <taxon>Bacteria</taxon>
        <taxon>Pseudomonadati</taxon>
        <taxon>Pseudomonadota</taxon>
        <taxon>Gammaproteobacteria</taxon>
        <taxon>Lysobacterales</taxon>
        <taxon>Rhodanobacteraceae</taxon>
        <taxon>Rhodanobacter</taxon>
    </lineage>
</organism>
<gene>
    <name evidence="1" type="ORF">ACFCQI_14205</name>
</gene>
<name>A0AB74UXP6_9GAMM</name>